<dbReference type="Proteomes" id="UP000277577">
    <property type="component" value="Chromosome"/>
</dbReference>
<dbReference type="PATRIC" id="fig|28084.5.peg.1570"/>
<evidence type="ECO:0000313" key="1">
    <source>
        <dbReference type="EMBL" id="KTC79424.1"/>
    </source>
</evidence>
<proteinExistence type="predicted"/>
<dbReference type="AlphaFoldDB" id="A0A0W0S800"/>
<accession>A0A0W0S800</accession>
<reference evidence="2 4" key="2">
    <citation type="submission" date="2018-12" db="EMBL/GenBank/DDBJ databases">
        <authorList>
            <consortium name="Pathogen Informatics"/>
        </authorList>
    </citation>
    <scope>NUCLEOTIDE SEQUENCE [LARGE SCALE GENOMIC DNA]</scope>
    <source>
        <strain evidence="2 4">NCTC11976</strain>
    </source>
</reference>
<dbReference type="EMBL" id="LR134173">
    <property type="protein sequence ID" value="VEB37231.1"/>
    <property type="molecule type" value="Genomic_DNA"/>
</dbReference>
<keyword evidence="4" id="KW-1185">Reference proteome</keyword>
<evidence type="ECO:0000313" key="2">
    <source>
        <dbReference type="EMBL" id="VEB37231.1"/>
    </source>
</evidence>
<name>A0A0W0S800_9GAMM</name>
<evidence type="ECO:0000313" key="4">
    <source>
        <dbReference type="Proteomes" id="UP000277577"/>
    </source>
</evidence>
<dbReference type="EMBL" id="LNXW01000013">
    <property type="protein sequence ID" value="KTC79424.1"/>
    <property type="molecule type" value="Genomic_DNA"/>
</dbReference>
<protein>
    <submittedName>
        <fullName evidence="1">Uncharacterized protein</fullName>
    </submittedName>
</protein>
<organism evidence="1 3">
    <name type="scientific">Legionella cherrii</name>
    <dbReference type="NCBI Taxonomy" id="28084"/>
    <lineage>
        <taxon>Bacteria</taxon>
        <taxon>Pseudomonadati</taxon>
        <taxon>Pseudomonadota</taxon>
        <taxon>Gammaproteobacteria</taxon>
        <taxon>Legionellales</taxon>
        <taxon>Legionellaceae</taxon>
        <taxon>Legionella</taxon>
    </lineage>
</organism>
<dbReference type="RefSeq" id="WP_237761279.1">
    <property type="nucleotide sequence ID" value="NZ_CAAAIT010000008.1"/>
</dbReference>
<evidence type="ECO:0000313" key="3">
    <source>
        <dbReference type="Proteomes" id="UP000054921"/>
    </source>
</evidence>
<dbReference type="Proteomes" id="UP000054921">
    <property type="component" value="Unassembled WGS sequence"/>
</dbReference>
<gene>
    <name evidence="1" type="ORF">Lche_1444</name>
    <name evidence="2" type="ORF">NCTC11976_02110</name>
</gene>
<reference evidence="1 3" key="1">
    <citation type="submission" date="2015-11" db="EMBL/GenBank/DDBJ databases">
        <title>Genomic analysis of 38 Legionella species identifies large and diverse effector repertoires.</title>
        <authorList>
            <person name="Burstein D."/>
            <person name="Amaro F."/>
            <person name="Zusman T."/>
            <person name="Lifshitz Z."/>
            <person name="Cohen O."/>
            <person name="Gilbert J.A."/>
            <person name="Pupko T."/>
            <person name="Shuman H.A."/>
            <person name="Segal G."/>
        </authorList>
    </citation>
    <scope>NUCLEOTIDE SEQUENCE [LARGE SCALE GENOMIC DNA]</scope>
    <source>
        <strain evidence="1 3">ORW</strain>
    </source>
</reference>
<sequence>MMNISITKKEYGTLLDMLCIADWVLNLYTTKAPKQNEYDALKQKFLSYFKEMDASDKIEFSSELNEYFEKIEYEQSLNDNFIQPFENMLFWDELTQRLGERDMIQKIGMEQYKKMNPIERLKKVEEFKEHYARQFEKHGLEHLKIDA</sequence>